<dbReference type="OrthoDB" id="3268054at2"/>
<feature type="transmembrane region" description="Helical" evidence="1">
    <location>
        <begin position="148"/>
        <end position="167"/>
    </location>
</feature>
<feature type="transmembrane region" description="Helical" evidence="1">
    <location>
        <begin position="173"/>
        <end position="191"/>
    </location>
</feature>
<protein>
    <submittedName>
        <fullName evidence="2">Uncharacterized protein</fullName>
    </submittedName>
</protein>
<comment type="caution">
    <text evidence="2">The sequence shown here is derived from an EMBL/GenBank/DDBJ whole genome shotgun (WGS) entry which is preliminary data.</text>
</comment>
<keyword evidence="1" id="KW-0812">Transmembrane</keyword>
<keyword evidence="1" id="KW-0472">Membrane</keyword>
<name>A0A1S1RJP1_9ACTN</name>
<feature type="transmembrane region" description="Helical" evidence="1">
    <location>
        <begin position="305"/>
        <end position="326"/>
    </location>
</feature>
<reference evidence="3" key="1">
    <citation type="submission" date="2016-07" db="EMBL/GenBank/DDBJ databases">
        <title>Sequence Frankia sp. strain CcI1.17.</title>
        <authorList>
            <person name="Ghodhbane-Gtari F."/>
            <person name="Swanson E."/>
            <person name="Gueddou A."/>
            <person name="Morris K."/>
            <person name="Hezbri K."/>
            <person name="Ktari A."/>
            <person name="Nouioui I."/>
            <person name="Abebe-Akele F."/>
            <person name="Simpson S."/>
            <person name="Thomas K."/>
            <person name="Gtari M."/>
            <person name="Tisa L.S."/>
            <person name="Hurst S."/>
        </authorList>
    </citation>
    <scope>NUCLEOTIDE SEQUENCE [LARGE SCALE GENOMIC DNA]</scope>
    <source>
        <strain evidence="3">Cc1.17</strain>
    </source>
</reference>
<proteinExistence type="predicted"/>
<dbReference type="AlphaFoldDB" id="A0A1S1RJP1"/>
<evidence type="ECO:0000313" key="3">
    <source>
        <dbReference type="Proteomes" id="UP000179627"/>
    </source>
</evidence>
<dbReference type="EMBL" id="MBLM01000002">
    <property type="protein sequence ID" value="OHV46440.1"/>
    <property type="molecule type" value="Genomic_DNA"/>
</dbReference>
<gene>
    <name evidence="2" type="ORF">CC117_02105</name>
</gene>
<feature type="transmembrane region" description="Helical" evidence="1">
    <location>
        <begin position="242"/>
        <end position="266"/>
    </location>
</feature>
<keyword evidence="1" id="KW-1133">Transmembrane helix</keyword>
<feature type="transmembrane region" description="Helical" evidence="1">
    <location>
        <begin position="76"/>
        <end position="100"/>
    </location>
</feature>
<feature type="transmembrane region" description="Helical" evidence="1">
    <location>
        <begin position="200"/>
        <end position="222"/>
    </location>
</feature>
<dbReference type="Proteomes" id="UP000179627">
    <property type="component" value="Unassembled WGS sequence"/>
</dbReference>
<dbReference type="RefSeq" id="WP_071081977.1">
    <property type="nucleotide sequence ID" value="NZ_MBLM01000002.1"/>
</dbReference>
<feature type="transmembrane region" description="Helical" evidence="1">
    <location>
        <begin position="273"/>
        <end position="293"/>
    </location>
</feature>
<keyword evidence="3" id="KW-1185">Reference proteome</keyword>
<organism evidence="2 3">
    <name type="scientific">Parafrankia colletiae</name>
    <dbReference type="NCBI Taxonomy" id="573497"/>
    <lineage>
        <taxon>Bacteria</taxon>
        <taxon>Bacillati</taxon>
        <taxon>Actinomycetota</taxon>
        <taxon>Actinomycetes</taxon>
        <taxon>Frankiales</taxon>
        <taxon>Frankiaceae</taxon>
        <taxon>Parafrankia</taxon>
    </lineage>
</organism>
<sequence length="350" mass="36616">MTARLEAVYRRLLTCYPPRWRQEHEDEIVATLLDVADAGGRTRPSAGEVANLVAHGLAARLGATRGLVPAVVWHRVAVLALASVATLSLSLFIVAEVLPVPFSAVGGYVPDRSGLTFGPFVTLGAALYPLPVLAFVAAAVGARRTTRALLGLTCLAVCALLPAAAWSDAERPMLYLLVTLGLLAGMAAVGMPPAVPRRDLFAATALFGLLLAGAAVYGVVYYRQPYPGAGWNLPLVAYRGPYGLLSAVGSIVPAVVVVGAAVATAASVRRPGWIVATFVVGGSWSVIPVAASIRYPRWGWGYDNYSILGFVFTFGLIALAAAVDLFRAADLRIVRNPGLSSAGREAAEPE</sequence>
<evidence type="ECO:0000256" key="1">
    <source>
        <dbReference type="SAM" id="Phobius"/>
    </source>
</evidence>
<evidence type="ECO:0000313" key="2">
    <source>
        <dbReference type="EMBL" id="OHV46440.1"/>
    </source>
</evidence>
<accession>A0A1S1RJP1</accession>
<feature type="transmembrane region" description="Helical" evidence="1">
    <location>
        <begin position="120"/>
        <end position="141"/>
    </location>
</feature>